<dbReference type="PANTHER" id="PTHR45436:SF1">
    <property type="entry name" value="SENSOR PROTEIN QSEC"/>
    <property type="match status" value="1"/>
</dbReference>
<evidence type="ECO:0000256" key="8">
    <source>
        <dbReference type="ARBA" id="ARBA00022989"/>
    </source>
</evidence>
<keyword evidence="9" id="KW-0902">Two-component regulatory system</keyword>
<evidence type="ECO:0000256" key="3">
    <source>
        <dbReference type="ARBA" id="ARBA00012438"/>
    </source>
</evidence>
<sequence>MNPTGSIRRRMTISLALVAALLSLLSWSMVASFARQAAERTQDNILAASATIIAEAIRSEGGEVRLELPYAAFAMLGAVSEDRVFYQIETAGEILTGYEDLTTGSIAPAAGEVRFETTEYLDVPLRMVRMTRTVLAGEEAVPVTVSLAQTRNGIGTIAGDLSETAAALSVAFFVLAVALTGFVAQLSLRPLNELAQAVARRGPTDLRPVRRQAPSELTPLIGSLNRFMERLAGSLRRSEEFIAEAAHRVRTPLATVRAQAEVALHGAQSHDDKQRLRQMIRAIDESSRSAGQLLDHATVAYRIEDLSRDTINLAELAASVAAALEPTAGLKDIEIRLETSDVATLGDKVLLESALRNVLDNAIKYSPDETQISLTVDQQGDMACLRICDQGPGLAGQSTTDLTKRFARGATVTDVVGSGLGLTIASEVLQAHGGGIELADNPKGQGACAILTLPKA</sequence>
<dbReference type="PROSITE" id="PS50885">
    <property type="entry name" value="HAMP"/>
    <property type="match status" value="1"/>
</dbReference>
<dbReference type="STRING" id="1123755.SAMN05444714_1295"/>
<dbReference type="SMART" id="SM00388">
    <property type="entry name" value="HisKA"/>
    <property type="match status" value="1"/>
</dbReference>
<accession>A0A1I6M6C2</accession>
<dbReference type="Pfam" id="PF00512">
    <property type="entry name" value="HisKA"/>
    <property type="match status" value="1"/>
</dbReference>
<keyword evidence="14" id="KW-1185">Reference proteome</keyword>
<evidence type="ECO:0000256" key="7">
    <source>
        <dbReference type="ARBA" id="ARBA00022777"/>
    </source>
</evidence>
<dbReference type="CDD" id="cd00075">
    <property type="entry name" value="HATPase"/>
    <property type="match status" value="1"/>
</dbReference>
<dbReference type="InterPro" id="IPR036097">
    <property type="entry name" value="HisK_dim/P_sf"/>
</dbReference>
<dbReference type="Gene3D" id="1.10.287.130">
    <property type="match status" value="1"/>
</dbReference>
<dbReference type="InterPro" id="IPR003661">
    <property type="entry name" value="HisK_dim/P_dom"/>
</dbReference>
<feature type="domain" description="HAMP" evidence="12">
    <location>
        <begin position="185"/>
        <end position="236"/>
    </location>
</feature>
<evidence type="ECO:0000256" key="6">
    <source>
        <dbReference type="ARBA" id="ARBA00022692"/>
    </source>
</evidence>
<dbReference type="PANTHER" id="PTHR45436">
    <property type="entry name" value="SENSOR HISTIDINE KINASE YKOH"/>
    <property type="match status" value="1"/>
</dbReference>
<evidence type="ECO:0000259" key="11">
    <source>
        <dbReference type="PROSITE" id="PS50109"/>
    </source>
</evidence>
<dbReference type="SUPFAM" id="SSF55874">
    <property type="entry name" value="ATPase domain of HSP90 chaperone/DNA topoisomerase II/histidine kinase"/>
    <property type="match status" value="1"/>
</dbReference>
<keyword evidence="7 13" id="KW-0418">Kinase</keyword>
<dbReference type="SUPFAM" id="SSF47384">
    <property type="entry name" value="Homodimeric domain of signal transducing histidine kinase"/>
    <property type="match status" value="1"/>
</dbReference>
<dbReference type="PROSITE" id="PS50109">
    <property type="entry name" value="HIS_KIN"/>
    <property type="match status" value="1"/>
</dbReference>
<dbReference type="InterPro" id="IPR005467">
    <property type="entry name" value="His_kinase_dom"/>
</dbReference>
<evidence type="ECO:0000313" key="13">
    <source>
        <dbReference type="EMBL" id="SFS11237.1"/>
    </source>
</evidence>
<evidence type="ECO:0000256" key="4">
    <source>
        <dbReference type="ARBA" id="ARBA00022553"/>
    </source>
</evidence>
<evidence type="ECO:0000256" key="1">
    <source>
        <dbReference type="ARBA" id="ARBA00000085"/>
    </source>
</evidence>
<dbReference type="AlphaFoldDB" id="A0A1I6M6C2"/>
<reference evidence="13 14" key="1">
    <citation type="submission" date="2016-10" db="EMBL/GenBank/DDBJ databases">
        <authorList>
            <person name="de Groot N.N."/>
        </authorList>
    </citation>
    <scope>NUCLEOTIDE SEQUENCE [LARGE SCALE GENOMIC DNA]</scope>
    <source>
        <strain evidence="13 14">DSM 29433</strain>
    </source>
</reference>
<keyword evidence="4" id="KW-0597">Phosphoprotein</keyword>
<protein>
    <recommendedName>
        <fullName evidence="3">histidine kinase</fullName>
        <ecNumber evidence="3">2.7.13.3</ecNumber>
    </recommendedName>
</protein>
<comment type="catalytic activity">
    <reaction evidence="1">
        <text>ATP + protein L-histidine = ADP + protein N-phospho-L-histidine.</text>
        <dbReference type="EC" id="2.7.13.3"/>
    </reaction>
</comment>
<dbReference type="InterPro" id="IPR003594">
    <property type="entry name" value="HATPase_dom"/>
</dbReference>
<dbReference type="GO" id="GO:0000155">
    <property type="term" value="F:phosphorelay sensor kinase activity"/>
    <property type="evidence" value="ECO:0007669"/>
    <property type="project" value="InterPro"/>
</dbReference>
<name>A0A1I6M6C2_9RHOB</name>
<dbReference type="InterPro" id="IPR004358">
    <property type="entry name" value="Sig_transdc_His_kin-like_C"/>
</dbReference>
<dbReference type="EC" id="2.7.13.3" evidence="3"/>
<organism evidence="13 14">
    <name type="scientific">Yoonia litorea</name>
    <dbReference type="NCBI Taxonomy" id="1123755"/>
    <lineage>
        <taxon>Bacteria</taxon>
        <taxon>Pseudomonadati</taxon>
        <taxon>Pseudomonadota</taxon>
        <taxon>Alphaproteobacteria</taxon>
        <taxon>Rhodobacterales</taxon>
        <taxon>Paracoccaceae</taxon>
        <taxon>Yoonia</taxon>
    </lineage>
</organism>
<evidence type="ECO:0000256" key="9">
    <source>
        <dbReference type="ARBA" id="ARBA00023012"/>
    </source>
</evidence>
<dbReference type="Proteomes" id="UP000198926">
    <property type="component" value="Unassembled WGS sequence"/>
</dbReference>
<dbReference type="CDD" id="cd00082">
    <property type="entry name" value="HisKA"/>
    <property type="match status" value="1"/>
</dbReference>
<gene>
    <name evidence="13" type="ORF">SAMN05444714_1295</name>
</gene>
<dbReference type="InterPro" id="IPR013727">
    <property type="entry name" value="2CSK_N"/>
</dbReference>
<dbReference type="InterPro" id="IPR050428">
    <property type="entry name" value="TCS_sensor_his_kinase"/>
</dbReference>
<keyword evidence="5" id="KW-0808">Transferase</keyword>
<dbReference type="EMBL" id="FOZM01000001">
    <property type="protein sequence ID" value="SFS11237.1"/>
    <property type="molecule type" value="Genomic_DNA"/>
</dbReference>
<dbReference type="InterPro" id="IPR003660">
    <property type="entry name" value="HAMP_dom"/>
</dbReference>
<dbReference type="Pfam" id="PF08521">
    <property type="entry name" value="2CSK_N"/>
    <property type="match status" value="1"/>
</dbReference>
<keyword evidence="6" id="KW-0812">Transmembrane</keyword>
<evidence type="ECO:0000256" key="2">
    <source>
        <dbReference type="ARBA" id="ARBA00004370"/>
    </source>
</evidence>
<dbReference type="SMART" id="SM00387">
    <property type="entry name" value="HATPase_c"/>
    <property type="match status" value="1"/>
</dbReference>
<dbReference type="Gene3D" id="3.30.565.10">
    <property type="entry name" value="Histidine kinase-like ATPase, C-terminal domain"/>
    <property type="match status" value="1"/>
</dbReference>
<evidence type="ECO:0000256" key="5">
    <source>
        <dbReference type="ARBA" id="ARBA00022679"/>
    </source>
</evidence>
<feature type="domain" description="Histidine kinase" evidence="11">
    <location>
        <begin position="244"/>
        <end position="456"/>
    </location>
</feature>
<dbReference type="InterPro" id="IPR036890">
    <property type="entry name" value="HATPase_C_sf"/>
</dbReference>
<evidence type="ECO:0000313" key="14">
    <source>
        <dbReference type="Proteomes" id="UP000198926"/>
    </source>
</evidence>
<dbReference type="Pfam" id="PF02518">
    <property type="entry name" value="HATPase_c"/>
    <property type="match status" value="1"/>
</dbReference>
<evidence type="ECO:0000256" key="10">
    <source>
        <dbReference type="ARBA" id="ARBA00023136"/>
    </source>
</evidence>
<comment type="subcellular location">
    <subcellularLocation>
        <location evidence="2">Membrane</location>
    </subcellularLocation>
</comment>
<dbReference type="GO" id="GO:0005886">
    <property type="term" value="C:plasma membrane"/>
    <property type="evidence" value="ECO:0007669"/>
    <property type="project" value="TreeGrafter"/>
</dbReference>
<evidence type="ECO:0000259" key="12">
    <source>
        <dbReference type="PROSITE" id="PS50885"/>
    </source>
</evidence>
<dbReference type="OrthoDB" id="913606at2"/>
<dbReference type="PRINTS" id="PR00344">
    <property type="entry name" value="BCTRLSENSOR"/>
</dbReference>
<proteinExistence type="predicted"/>
<keyword evidence="10" id="KW-0472">Membrane</keyword>
<keyword evidence="8" id="KW-1133">Transmembrane helix</keyword>